<evidence type="ECO:0008006" key="3">
    <source>
        <dbReference type="Google" id="ProtNLM"/>
    </source>
</evidence>
<dbReference type="PROSITE" id="PS51257">
    <property type="entry name" value="PROKAR_LIPOPROTEIN"/>
    <property type="match status" value="1"/>
</dbReference>
<sequence length="182" mass="18118">MRDISGGGVRSAASLLGAALLVGLTAACSSPSPTREYAVPGDVCGTDVARSLLEPLLPAGERISAKSSSAVGATRCRLSVEGEIVFSSAVEKHDADTTAHDVAASAYGVDPTDATAAGGRVIYSKTGAVGLVGCPASASADSSLWATVRTSHEVEASAMRDFVEGYAAAVAGSDACRALSGR</sequence>
<accession>A0A7W9UT13</accession>
<evidence type="ECO:0000313" key="2">
    <source>
        <dbReference type="Proteomes" id="UP000585836"/>
    </source>
</evidence>
<keyword evidence="2" id="KW-1185">Reference proteome</keyword>
<dbReference type="Proteomes" id="UP000585836">
    <property type="component" value="Unassembled WGS sequence"/>
</dbReference>
<organism evidence="1 2">
    <name type="scientific">Streptomyces echinatus</name>
    <dbReference type="NCBI Taxonomy" id="67293"/>
    <lineage>
        <taxon>Bacteria</taxon>
        <taxon>Bacillati</taxon>
        <taxon>Actinomycetota</taxon>
        <taxon>Actinomycetes</taxon>
        <taxon>Kitasatosporales</taxon>
        <taxon>Streptomycetaceae</taxon>
        <taxon>Streptomyces</taxon>
    </lineage>
</organism>
<evidence type="ECO:0000313" key="1">
    <source>
        <dbReference type="EMBL" id="MBB5930077.1"/>
    </source>
</evidence>
<comment type="caution">
    <text evidence="1">The sequence shown here is derived from an EMBL/GenBank/DDBJ whole genome shotgun (WGS) entry which is preliminary data.</text>
</comment>
<name>A0A7W9UT13_9ACTN</name>
<reference evidence="1 2" key="1">
    <citation type="submission" date="2020-08" db="EMBL/GenBank/DDBJ databases">
        <title>Genomic Encyclopedia of Type Strains, Phase III (KMG-III): the genomes of soil and plant-associated and newly described type strains.</title>
        <authorList>
            <person name="Whitman W."/>
        </authorList>
    </citation>
    <scope>NUCLEOTIDE SEQUENCE [LARGE SCALE GENOMIC DNA]</scope>
    <source>
        <strain evidence="1 2">CECT 3313</strain>
    </source>
</reference>
<dbReference type="AlphaFoldDB" id="A0A7W9UT13"/>
<dbReference type="EMBL" id="JACHJK010000011">
    <property type="protein sequence ID" value="MBB5930077.1"/>
    <property type="molecule type" value="Genomic_DNA"/>
</dbReference>
<proteinExistence type="predicted"/>
<gene>
    <name evidence="1" type="ORF">FHS34_005570</name>
</gene>
<dbReference type="RefSeq" id="WP_184970198.1">
    <property type="nucleotide sequence ID" value="NZ_JACHJK010000011.1"/>
</dbReference>
<protein>
    <recommendedName>
        <fullName evidence="3">Lipoprotein</fullName>
    </recommendedName>
</protein>